<evidence type="ECO:0000313" key="2">
    <source>
        <dbReference type="EMBL" id="KHS53117.1"/>
    </source>
</evidence>
<dbReference type="EMBL" id="JTJZ01000017">
    <property type="protein sequence ID" value="KHS53117.1"/>
    <property type="molecule type" value="Genomic_DNA"/>
</dbReference>
<dbReference type="RefSeq" id="WP_039208628.1">
    <property type="nucleotide sequence ID" value="NZ_CP186330.1"/>
</dbReference>
<sequence>MQVSEENTESREGFFSKTEWKFIGFLVLAVVLTPIFYGLPLLSPLFAMGTSVRLHKRKMVWLWSVAALLVLMSIAPFILRAAGLSNFVVE</sequence>
<evidence type="ECO:0000313" key="3">
    <source>
        <dbReference type="Proteomes" id="UP000031488"/>
    </source>
</evidence>
<name>A0A0B9AQI1_BRELN</name>
<keyword evidence="1" id="KW-0812">Transmembrane</keyword>
<keyword evidence="1" id="KW-1133">Transmembrane helix</keyword>
<feature type="transmembrane region" description="Helical" evidence="1">
    <location>
        <begin position="60"/>
        <end position="79"/>
    </location>
</feature>
<comment type="caution">
    <text evidence="2">The sequence shown here is derived from an EMBL/GenBank/DDBJ whole genome shotgun (WGS) entry which is preliminary data.</text>
</comment>
<gene>
    <name evidence="2" type="ORF">AE0388_1520</name>
</gene>
<feature type="transmembrane region" description="Helical" evidence="1">
    <location>
        <begin position="20"/>
        <end position="39"/>
    </location>
</feature>
<protein>
    <submittedName>
        <fullName evidence="2">Uncharacterized protein</fullName>
    </submittedName>
</protein>
<proteinExistence type="predicted"/>
<dbReference type="AlphaFoldDB" id="A0A0B9AQI1"/>
<keyword evidence="3" id="KW-1185">Reference proteome</keyword>
<keyword evidence="1" id="KW-0472">Membrane</keyword>
<evidence type="ECO:0000256" key="1">
    <source>
        <dbReference type="SAM" id="Phobius"/>
    </source>
</evidence>
<reference evidence="2 3" key="1">
    <citation type="submission" date="2014-11" db="EMBL/GenBank/DDBJ databases">
        <title>Draft Genome Sequence of Brevibacterium linens AE038-8.</title>
        <authorList>
            <person name="Maizel D."/>
            <person name="Utturkar S.M."/>
            <person name="Brown S.D."/>
            <person name="Ferrero M."/>
            <person name="Rosen B.P."/>
        </authorList>
    </citation>
    <scope>NUCLEOTIDE SEQUENCE [LARGE SCALE GENOMIC DNA]</scope>
    <source>
        <strain evidence="2 3">AE038-8</strain>
    </source>
</reference>
<dbReference type="Proteomes" id="UP000031488">
    <property type="component" value="Unassembled WGS sequence"/>
</dbReference>
<dbReference type="PATRIC" id="fig|1703.6.peg.1414"/>
<accession>A0A0B9AQI1</accession>
<organism evidence="2 3">
    <name type="scientific">Brevibacterium linens</name>
    <dbReference type="NCBI Taxonomy" id="1703"/>
    <lineage>
        <taxon>Bacteria</taxon>
        <taxon>Bacillati</taxon>
        <taxon>Actinomycetota</taxon>
        <taxon>Actinomycetes</taxon>
        <taxon>Micrococcales</taxon>
        <taxon>Brevibacteriaceae</taxon>
        <taxon>Brevibacterium</taxon>
    </lineage>
</organism>